<evidence type="ECO:0000313" key="17">
    <source>
        <dbReference type="EMBL" id="SDZ97317.1"/>
    </source>
</evidence>
<dbReference type="FunFam" id="3.30.390.30:FF:000001">
    <property type="entry name" value="Dihydrolipoyl dehydrogenase"/>
    <property type="match status" value="1"/>
</dbReference>
<dbReference type="InterPro" id="IPR004099">
    <property type="entry name" value="Pyr_nucl-diS_OxRdtase_dimer"/>
</dbReference>
<dbReference type="GO" id="GO:0006103">
    <property type="term" value="P:2-oxoglutarate metabolic process"/>
    <property type="evidence" value="ECO:0007669"/>
    <property type="project" value="TreeGrafter"/>
</dbReference>
<evidence type="ECO:0000259" key="15">
    <source>
        <dbReference type="Pfam" id="PF02852"/>
    </source>
</evidence>
<dbReference type="AlphaFoldDB" id="A0A1H3XD64"/>
<evidence type="ECO:0000259" key="16">
    <source>
        <dbReference type="Pfam" id="PF07992"/>
    </source>
</evidence>
<keyword evidence="7 12" id="KW-0520">NAD</keyword>
<dbReference type="OrthoDB" id="4763248at2"/>
<feature type="binding site" evidence="12">
    <location>
        <position position="275"/>
    </location>
    <ligand>
        <name>NAD(+)</name>
        <dbReference type="ChEBI" id="CHEBI:57540"/>
    </ligand>
</feature>
<dbReference type="Pfam" id="PF07992">
    <property type="entry name" value="Pyr_redox_2"/>
    <property type="match status" value="1"/>
</dbReference>
<evidence type="ECO:0000256" key="14">
    <source>
        <dbReference type="RuleBase" id="RU003692"/>
    </source>
</evidence>
<keyword evidence="8" id="KW-1015">Disulfide bond</keyword>
<dbReference type="NCBIfam" id="TIGR01350">
    <property type="entry name" value="lipoamide_DH"/>
    <property type="match status" value="1"/>
</dbReference>
<dbReference type="Proteomes" id="UP000199288">
    <property type="component" value="Unassembled WGS sequence"/>
</dbReference>
<dbReference type="InterPro" id="IPR023753">
    <property type="entry name" value="FAD/NAD-binding_dom"/>
</dbReference>
<dbReference type="InterPro" id="IPR036188">
    <property type="entry name" value="FAD/NAD-bd_sf"/>
</dbReference>
<dbReference type="PANTHER" id="PTHR22912:SF160">
    <property type="entry name" value="DIHYDROLIPOYL DEHYDROGENASE"/>
    <property type="match status" value="1"/>
</dbReference>
<dbReference type="Gene3D" id="3.50.50.60">
    <property type="entry name" value="FAD/NAD(P)-binding domain"/>
    <property type="match status" value="2"/>
</dbReference>
<feature type="domain" description="Pyridine nucleotide-disulphide oxidoreductase dimerisation" evidence="15">
    <location>
        <begin position="351"/>
        <end position="459"/>
    </location>
</feature>
<dbReference type="EC" id="1.8.1.4" evidence="2 14"/>
<proteinExistence type="inferred from homology"/>
<evidence type="ECO:0000256" key="3">
    <source>
        <dbReference type="ARBA" id="ARBA00016961"/>
    </source>
</evidence>
<comment type="cofactor">
    <cofactor evidence="12 14">
        <name>FAD</name>
        <dbReference type="ChEBI" id="CHEBI:57692"/>
    </cofactor>
    <text evidence="12 14">Binds 1 FAD per subunit.</text>
</comment>
<feature type="binding site" evidence="12">
    <location>
        <position position="316"/>
    </location>
    <ligand>
        <name>FAD</name>
        <dbReference type="ChEBI" id="CHEBI:57692"/>
    </ligand>
</feature>
<dbReference type="InterPro" id="IPR001100">
    <property type="entry name" value="Pyr_nuc-diS_OxRdtase"/>
</dbReference>
<keyword evidence="9 14" id="KW-0676">Redox-active center</keyword>
<name>A0A1H3XD64_9ACTO</name>
<dbReference type="RefSeq" id="WP_092562066.1">
    <property type="nucleotide sequence ID" value="NZ_FNQV01000003.1"/>
</dbReference>
<evidence type="ECO:0000313" key="18">
    <source>
        <dbReference type="Proteomes" id="UP000199288"/>
    </source>
</evidence>
<organism evidence="17 18">
    <name type="scientific">Bowdeniella nasicola</name>
    <dbReference type="NCBI Taxonomy" id="208480"/>
    <lineage>
        <taxon>Bacteria</taxon>
        <taxon>Bacillati</taxon>
        <taxon>Actinomycetota</taxon>
        <taxon>Actinomycetes</taxon>
        <taxon>Actinomycetales</taxon>
        <taxon>Actinomycetaceae</taxon>
        <taxon>Bowdeniella</taxon>
    </lineage>
</organism>
<feature type="domain" description="FAD/NAD(P)-binding" evidence="16">
    <location>
        <begin position="11"/>
        <end position="331"/>
    </location>
</feature>
<keyword evidence="5 12" id="KW-0274">FAD</keyword>
<evidence type="ECO:0000256" key="12">
    <source>
        <dbReference type="PIRSR" id="PIRSR000350-3"/>
    </source>
</evidence>
<gene>
    <name evidence="17" type="ORF">SAMN02910418_00684</name>
</gene>
<dbReference type="InterPro" id="IPR012999">
    <property type="entry name" value="Pyr_OxRdtase_I_AS"/>
</dbReference>
<dbReference type="SUPFAM" id="SSF55424">
    <property type="entry name" value="FAD/NAD-linked reductases, dimerisation (C-terminal) domain"/>
    <property type="match status" value="1"/>
</dbReference>
<evidence type="ECO:0000256" key="10">
    <source>
        <dbReference type="ARBA" id="ARBA00049187"/>
    </source>
</evidence>
<dbReference type="PRINTS" id="PR00368">
    <property type="entry name" value="FADPNR"/>
</dbReference>
<dbReference type="Pfam" id="PF02852">
    <property type="entry name" value="Pyr_redox_dim"/>
    <property type="match status" value="1"/>
</dbReference>
<feature type="active site" description="Proton acceptor" evidence="11">
    <location>
        <position position="449"/>
    </location>
</feature>
<protein>
    <recommendedName>
        <fullName evidence="3 14">Dihydrolipoyl dehydrogenase</fullName>
        <ecNumber evidence="2 14">1.8.1.4</ecNumber>
    </recommendedName>
</protein>
<dbReference type="PROSITE" id="PS00076">
    <property type="entry name" value="PYRIDINE_REDOX_1"/>
    <property type="match status" value="1"/>
</dbReference>
<dbReference type="InterPro" id="IPR016156">
    <property type="entry name" value="FAD/NAD-linked_Rdtase_dimer_sf"/>
</dbReference>
<evidence type="ECO:0000256" key="7">
    <source>
        <dbReference type="ARBA" id="ARBA00023027"/>
    </source>
</evidence>
<comment type="miscellaneous">
    <text evidence="14">The active site is a redox-active disulfide bond.</text>
</comment>
<dbReference type="Gene3D" id="3.30.390.30">
    <property type="match status" value="1"/>
</dbReference>
<feature type="binding site" evidence="12">
    <location>
        <position position="208"/>
    </location>
    <ligand>
        <name>NAD(+)</name>
        <dbReference type="ChEBI" id="CHEBI:57540"/>
    </ligand>
</feature>
<evidence type="ECO:0000256" key="5">
    <source>
        <dbReference type="ARBA" id="ARBA00022827"/>
    </source>
</evidence>
<dbReference type="EMBL" id="FNQV01000003">
    <property type="protein sequence ID" value="SDZ97317.1"/>
    <property type="molecule type" value="Genomic_DNA"/>
</dbReference>
<keyword evidence="18" id="KW-1185">Reference proteome</keyword>
<accession>A0A1H3XD64</accession>
<evidence type="ECO:0000256" key="11">
    <source>
        <dbReference type="PIRSR" id="PIRSR000350-2"/>
    </source>
</evidence>
<feature type="binding site" evidence="12">
    <location>
        <position position="56"/>
    </location>
    <ligand>
        <name>FAD</name>
        <dbReference type="ChEBI" id="CHEBI:57692"/>
    </ligand>
</feature>
<feature type="binding site" evidence="12">
    <location>
        <begin position="185"/>
        <end position="192"/>
    </location>
    <ligand>
        <name>NAD(+)</name>
        <dbReference type="ChEBI" id="CHEBI:57540"/>
    </ligand>
</feature>
<dbReference type="SUPFAM" id="SSF51905">
    <property type="entry name" value="FAD/NAD(P)-binding domain"/>
    <property type="match status" value="1"/>
</dbReference>
<evidence type="ECO:0000256" key="1">
    <source>
        <dbReference type="ARBA" id="ARBA00007532"/>
    </source>
</evidence>
<evidence type="ECO:0000256" key="2">
    <source>
        <dbReference type="ARBA" id="ARBA00012608"/>
    </source>
</evidence>
<evidence type="ECO:0000256" key="8">
    <source>
        <dbReference type="ARBA" id="ARBA00023157"/>
    </source>
</evidence>
<dbReference type="GO" id="GO:0004148">
    <property type="term" value="F:dihydrolipoyl dehydrogenase (NADH) activity"/>
    <property type="evidence" value="ECO:0007669"/>
    <property type="project" value="UniProtKB-EC"/>
</dbReference>
<keyword evidence="4 14" id="KW-0285">Flavoprotein</keyword>
<dbReference type="PRINTS" id="PR00411">
    <property type="entry name" value="PNDRDTASEI"/>
</dbReference>
<dbReference type="GO" id="GO:0050660">
    <property type="term" value="F:flavin adenine dinucleotide binding"/>
    <property type="evidence" value="ECO:0007669"/>
    <property type="project" value="InterPro"/>
</dbReference>
<reference evidence="18" key="1">
    <citation type="submission" date="2016-10" db="EMBL/GenBank/DDBJ databases">
        <authorList>
            <person name="Varghese N."/>
            <person name="Submissions S."/>
        </authorList>
    </citation>
    <scope>NUCLEOTIDE SEQUENCE [LARGE SCALE GENOMIC DNA]</scope>
    <source>
        <strain evidence="18">KPR-1</strain>
    </source>
</reference>
<dbReference type="PIRSF" id="PIRSF000350">
    <property type="entry name" value="Mercury_reductase_MerA"/>
    <property type="match status" value="1"/>
</dbReference>
<sequence length="470" mass="48644">MVVGDFASEVDLVVIGSGPGGYVAAIRAAQLGQKVIVVEKDKVGGACLNVGCIPSKALIEAGHHVAASKAPGLFGVTNENTTIDFSATQAWKDNDVVGHLTKGVAGLLKKNGVEVISGEAHFVDASTLRVIFDDVYGQSYSFKHCIIATGSRPVVLPVAPLSERVLDSTGVLNLPEIPERLIIVGGGYIGMELAGAYADLGSQVTVLEGLDRVLAAFEDDLVAPVLRQAKKRGIEIITGATLTATAVDGDHVRATYETADGEHTIEADYLGVCVGRVPNTDELGLEMAGLSTTERGLIEVDEQCRTAVPQIFAIGDITPGLPLAHKASYEAKVAAAAIAGDRAVAADYLAIPAVCYTSPEIATVGMTAAEATEAGFEVKKSKFPLGGNGRALSLSEAVGFVRLVTDKDTSRLLGAQVVGPNASELIGELGLAVENLLSADDIVATIHAHPTLTESIMDAAEAALGHAIHQ</sequence>
<dbReference type="PANTHER" id="PTHR22912">
    <property type="entry name" value="DISULFIDE OXIDOREDUCTASE"/>
    <property type="match status" value="1"/>
</dbReference>
<feature type="binding site" evidence="12">
    <location>
        <begin position="149"/>
        <end position="151"/>
    </location>
    <ligand>
        <name>FAD</name>
        <dbReference type="ChEBI" id="CHEBI:57692"/>
    </ligand>
</feature>
<feature type="disulfide bond" description="Redox-active" evidence="13">
    <location>
        <begin position="47"/>
        <end position="52"/>
    </location>
</feature>
<dbReference type="InterPro" id="IPR050151">
    <property type="entry name" value="Class-I_Pyr_Nuc-Dis_Oxidored"/>
</dbReference>
<dbReference type="InterPro" id="IPR006258">
    <property type="entry name" value="Lipoamide_DH"/>
</dbReference>
<evidence type="ECO:0000256" key="9">
    <source>
        <dbReference type="ARBA" id="ARBA00023284"/>
    </source>
</evidence>
<comment type="catalytic activity">
    <reaction evidence="10 14">
        <text>N(6)-[(R)-dihydrolipoyl]-L-lysyl-[protein] + NAD(+) = N(6)-[(R)-lipoyl]-L-lysyl-[protein] + NADH + H(+)</text>
        <dbReference type="Rhea" id="RHEA:15045"/>
        <dbReference type="Rhea" id="RHEA-COMP:10474"/>
        <dbReference type="Rhea" id="RHEA-COMP:10475"/>
        <dbReference type="ChEBI" id="CHEBI:15378"/>
        <dbReference type="ChEBI" id="CHEBI:57540"/>
        <dbReference type="ChEBI" id="CHEBI:57945"/>
        <dbReference type="ChEBI" id="CHEBI:83099"/>
        <dbReference type="ChEBI" id="CHEBI:83100"/>
        <dbReference type="EC" id="1.8.1.4"/>
    </reaction>
</comment>
<evidence type="ECO:0000256" key="13">
    <source>
        <dbReference type="PIRSR" id="PIRSR000350-4"/>
    </source>
</evidence>
<keyword evidence="12" id="KW-0547">Nucleotide-binding</keyword>
<evidence type="ECO:0000256" key="6">
    <source>
        <dbReference type="ARBA" id="ARBA00023002"/>
    </source>
</evidence>
<evidence type="ECO:0000256" key="4">
    <source>
        <dbReference type="ARBA" id="ARBA00022630"/>
    </source>
</evidence>
<comment type="similarity">
    <text evidence="1 14">Belongs to the class-I pyridine nucleotide-disulfide oxidoreductase family.</text>
</comment>
<keyword evidence="6 14" id="KW-0560">Oxidoreductase</keyword>